<evidence type="ECO:0000313" key="4">
    <source>
        <dbReference type="Proteomes" id="UP000281084"/>
    </source>
</evidence>
<name>A0A3A8FR17_9GAMM</name>
<feature type="domain" description="Glycosyl transferase family 1" evidence="1">
    <location>
        <begin position="204"/>
        <end position="356"/>
    </location>
</feature>
<evidence type="ECO:0000259" key="2">
    <source>
        <dbReference type="Pfam" id="PF13477"/>
    </source>
</evidence>
<dbReference type="GO" id="GO:1901135">
    <property type="term" value="P:carbohydrate derivative metabolic process"/>
    <property type="evidence" value="ECO:0007669"/>
    <property type="project" value="UniProtKB-ARBA"/>
</dbReference>
<reference evidence="3 4" key="1">
    <citation type="submission" date="2018-09" db="EMBL/GenBank/DDBJ databases">
        <title>The draft genome of Acinetobacter spp. strains.</title>
        <authorList>
            <person name="Qin J."/>
            <person name="Feng Y."/>
            <person name="Zong Z."/>
        </authorList>
    </citation>
    <scope>NUCLEOTIDE SEQUENCE [LARGE SCALE GENOMIC DNA]</scope>
    <source>
        <strain evidence="3 4">WCHAc060002</strain>
    </source>
</reference>
<dbReference type="GO" id="GO:0016757">
    <property type="term" value="F:glycosyltransferase activity"/>
    <property type="evidence" value="ECO:0007669"/>
    <property type="project" value="InterPro"/>
</dbReference>
<dbReference type="PANTHER" id="PTHR12526">
    <property type="entry name" value="GLYCOSYLTRANSFERASE"/>
    <property type="match status" value="1"/>
</dbReference>
<dbReference type="PANTHER" id="PTHR12526:SF638">
    <property type="entry name" value="SPORE COAT PROTEIN SA"/>
    <property type="match status" value="1"/>
</dbReference>
<gene>
    <name evidence="3" type="ORF">D7V64_15310</name>
</gene>
<evidence type="ECO:0000259" key="1">
    <source>
        <dbReference type="Pfam" id="PF00534"/>
    </source>
</evidence>
<dbReference type="SUPFAM" id="SSF53756">
    <property type="entry name" value="UDP-Glycosyltransferase/glycogen phosphorylase"/>
    <property type="match status" value="1"/>
</dbReference>
<dbReference type="Proteomes" id="UP000281084">
    <property type="component" value="Unassembled WGS sequence"/>
</dbReference>
<feature type="domain" description="Glycosyltransferase subfamily 4-like N-terminal" evidence="2">
    <location>
        <begin position="11"/>
        <end position="158"/>
    </location>
</feature>
<comment type="caution">
    <text evidence="3">The sequence shown here is derived from an EMBL/GenBank/DDBJ whole genome shotgun (WGS) entry which is preliminary data.</text>
</comment>
<dbReference type="Gene3D" id="3.40.50.2000">
    <property type="entry name" value="Glycogen Phosphorylase B"/>
    <property type="match status" value="2"/>
</dbReference>
<dbReference type="EMBL" id="RAXZ01000034">
    <property type="protein sequence ID" value="RKG48346.1"/>
    <property type="molecule type" value="Genomic_DNA"/>
</dbReference>
<dbReference type="Pfam" id="PF00534">
    <property type="entry name" value="Glycos_transf_1"/>
    <property type="match status" value="1"/>
</dbReference>
<protein>
    <submittedName>
        <fullName evidence="3">Glycosyltransferase family 1 protein</fullName>
    </submittedName>
</protein>
<keyword evidence="3" id="KW-0808">Transferase</keyword>
<organism evidence="3 4">
    <name type="scientific">Acinetobacter cumulans</name>
    <dbReference type="NCBI Taxonomy" id="2136182"/>
    <lineage>
        <taxon>Bacteria</taxon>
        <taxon>Pseudomonadati</taxon>
        <taxon>Pseudomonadota</taxon>
        <taxon>Gammaproteobacteria</taxon>
        <taxon>Moraxellales</taxon>
        <taxon>Moraxellaceae</taxon>
        <taxon>Acinetobacter</taxon>
    </lineage>
</organism>
<dbReference type="AlphaFoldDB" id="A0A3A8FR17"/>
<evidence type="ECO:0000313" key="3">
    <source>
        <dbReference type="EMBL" id="RKG48346.1"/>
    </source>
</evidence>
<dbReference type="CDD" id="cd03808">
    <property type="entry name" value="GT4_CapM-like"/>
    <property type="match status" value="1"/>
</dbReference>
<proteinExistence type="predicted"/>
<dbReference type="InterPro" id="IPR028098">
    <property type="entry name" value="Glyco_trans_4-like_N"/>
</dbReference>
<dbReference type="InterPro" id="IPR001296">
    <property type="entry name" value="Glyco_trans_1"/>
</dbReference>
<sequence>MVNVKFLLVSNDAKSILNFRFDLLKEIQCKGYEIHICAPNILASKYYDFFSNNNFICHDIYLDRTSMSFFSELKTLVSLYKLFIRIKPDFVLGYTIKPAIYSPLVGMICGIKNINMLISGLGYLFNDYSKSKTSVKSLLLLKLYALAIRKSNAVIFQNSDDIKLFRENNLIGSLNNIFLVNGSGVNLNKFFKSPLKLDSNKEISPSFLMVARLLKDKGIYEYIEAIRNIKKKYPLAQFGLLGSLDENPLSLTETELETLISENILHYHGYTDNVTEIISQYNVAVLPSYREGVPRSLLEAMAMGRCVITTDAPGCKETVEDGITGFKIKVGSVSELEKAFEELILHPEQIQFMGDASYELVKEKFDVRLVNRNMIEYMGLKNQER</sequence>
<accession>A0A3A8FR17</accession>
<dbReference type="Pfam" id="PF13477">
    <property type="entry name" value="Glyco_trans_4_2"/>
    <property type="match status" value="1"/>
</dbReference>